<dbReference type="SUPFAM" id="SSF63829">
    <property type="entry name" value="Calcium-dependent phosphotriesterase"/>
    <property type="match status" value="1"/>
</dbReference>
<dbReference type="PANTHER" id="PTHR35399">
    <property type="entry name" value="SLR8030 PROTEIN"/>
    <property type="match status" value="1"/>
</dbReference>
<feature type="signal peptide" evidence="2">
    <location>
        <begin position="1"/>
        <end position="24"/>
    </location>
</feature>
<keyword evidence="4" id="KW-1185">Reference proteome</keyword>
<dbReference type="EMBL" id="JANIBM010000004">
    <property type="protein sequence ID" value="MCQ8180457.1"/>
    <property type="molecule type" value="Genomic_DNA"/>
</dbReference>
<name>A0ABT1UDZ6_9GAMM</name>
<feature type="chain" id="PRO_5047332709" evidence="2">
    <location>
        <begin position="25"/>
        <end position="462"/>
    </location>
</feature>
<keyword evidence="1" id="KW-1133">Transmembrane helix</keyword>
<dbReference type="PANTHER" id="PTHR35399:SF2">
    <property type="entry name" value="DUF839 DOMAIN-CONTAINING PROTEIN"/>
    <property type="match status" value="1"/>
</dbReference>
<dbReference type="Proteomes" id="UP001524569">
    <property type="component" value="Unassembled WGS sequence"/>
</dbReference>
<dbReference type="InterPro" id="IPR008557">
    <property type="entry name" value="PhoX"/>
</dbReference>
<dbReference type="InterPro" id="IPR011042">
    <property type="entry name" value="6-blade_b-propeller_TolB-like"/>
</dbReference>
<evidence type="ECO:0000313" key="3">
    <source>
        <dbReference type="EMBL" id="MCQ8180457.1"/>
    </source>
</evidence>
<dbReference type="RefSeq" id="WP_256609823.1">
    <property type="nucleotide sequence ID" value="NZ_JANIBM010000004.1"/>
</dbReference>
<gene>
    <name evidence="3" type="ORF">NP603_05010</name>
</gene>
<feature type="transmembrane region" description="Helical" evidence="1">
    <location>
        <begin position="436"/>
        <end position="457"/>
    </location>
</feature>
<dbReference type="Pfam" id="PF05787">
    <property type="entry name" value="PhoX"/>
    <property type="match status" value="1"/>
</dbReference>
<evidence type="ECO:0000256" key="2">
    <source>
        <dbReference type="SAM" id="SignalP"/>
    </source>
</evidence>
<evidence type="ECO:0000256" key="1">
    <source>
        <dbReference type="SAM" id="Phobius"/>
    </source>
</evidence>
<sequence>MKVFKLTLIAAAVASVVSPLAAQAASTDFDNFTALSSSVAAGSLPEAAPLQLANPNWTQRTLDANTGVRRGDNWDMNTQNETGAEKGRYIFTPYEVFPNPGQSPAAGVKRFDLWTNTSLEIVAPGRNNFVAGDASRWTPWGAYLTGEESWGAGSSYGRLFEVTNPTATTGDSTTNFLQRTVIPRTSHEGLAFDSNNNLYFIDEFNSGSIYKFTSANPFATNGNDFFIAGQTFALKVGAGNNASVAGAFTWEAITNASGSALAATASAVLNDGTLDGRVAADLVGATAYNRPEDLEIRTLADGSQQLFVATTGTHDVWTIDLATSSIKQFASRATINQATNAAVGTELTATDNLAMDAEGNIYIIEDQPAGSADIWFAKDADKDGVAESIGRWATMSTAGAEPTGLYFDINDPNVAYLNIQHTDSDIDRLIEIRTPAAVPVPGAVWLFGSALAAMVGLRRRSA</sequence>
<protein>
    <submittedName>
        <fullName evidence="3">DUF839 domain-containing protein</fullName>
    </submittedName>
</protein>
<dbReference type="Gene3D" id="2.120.10.30">
    <property type="entry name" value="TolB, C-terminal domain"/>
    <property type="match status" value="1"/>
</dbReference>
<evidence type="ECO:0000313" key="4">
    <source>
        <dbReference type="Proteomes" id="UP001524569"/>
    </source>
</evidence>
<keyword evidence="2" id="KW-0732">Signal</keyword>
<organism evidence="3 4">
    <name type="scientific">Methylomonas aurea</name>
    <dbReference type="NCBI Taxonomy" id="2952224"/>
    <lineage>
        <taxon>Bacteria</taxon>
        <taxon>Pseudomonadati</taxon>
        <taxon>Pseudomonadota</taxon>
        <taxon>Gammaproteobacteria</taxon>
        <taxon>Methylococcales</taxon>
        <taxon>Methylococcaceae</taxon>
        <taxon>Methylomonas</taxon>
    </lineage>
</organism>
<proteinExistence type="predicted"/>
<keyword evidence="1" id="KW-0812">Transmembrane</keyword>
<keyword evidence="1" id="KW-0472">Membrane</keyword>
<accession>A0ABT1UDZ6</accession>
<reference evidence="3 4" key="1">
    <citation type="submission" date="2022-07" db="EMBL/GenBank/DDBJ databases">
        <title>Methylomonas rivi sp. nov., Methylomonas rosea sp. nov., Methylomonas aureus sp. nov. and Methylomonas subterranea sp. nov., four novel methanotrophs isolated from a freshwater creek and the deep terrestrial subsurface.</title>
        <authorList>
            <person name="Abin C."/>
            <person name="Sankaranarayanan K."/>
            <person name="Garner C."/>
            <person name="Sindelar R."/>
            <person name="Kotary K."/>
            <person name="Garner R."/>
            <person name="Barclay S."/>
            <person name="Lawson P."/>
            <person name="Krumholz L."/>
        </authorList>
    </citation>
    <scope>NUCLEOTIDE SEQUENCE [LARGE SCALE GENOMIC DNA]</scope>
    <source>
        <strain evidence="3 4">SURF-1</strain>
    </source>
</reference>
<comment type="caution">
    <text evidence="3">The sequence shown here is derived from an EMBL/GenBank/DDBJ whole genome shotgun (WGS) entry which is preliminary data.</text>
</comment>